<dbReference type="STRING" id="166486.ERS852572_02792"/>
<reference evidence="3 5" key="2">
    <citation type="submission" date="2018-08" db="EMBL/GenBank/DDBJ databases">
        <title>A genome reference for cultivated species of the human gut microbiota.</title>
        <authorList>
            <person name="Zou Y."/>
            <person name="Xue W."/>
            <person name="Luo G."/>
        </authorList>
    </citation>
    <scope>NUCLEOTIDE SEQUENCE [LARGE SCALE GENOMIC DNA]</scope>
    <source>
        <strain evidence="3 5">AM22-21LB</strain>
    </source>
</reference>
<feature type="region of interest" description="Disordered" evidence="1">
    <location>
        <begin position="50"/>
        <end position="93"/>
    </location>
</feature>
<dbReference type="AlphaFoldDB" id="A0A173VC69"/>
<dbReference type="EMBL" id="CYXZ01000022">
    <property type="protein sequence ID" value="CUN24286.1"/>
    <property type="molecule type" value="Genomic_DNA"/>
</dbReference>
<protein>
    <submittedName>
        <fullName evidence="2 3">Transposase</fullName>
    </submittedName>
</protein>
<accession>A0A173VC69</accession>
<name>A0A173VC69_9FIRM</name>
<dbReference type="Proteomes" id="UP000095350">
    <property type="component" value="Unassembled WGS sequence"/>
</dbReference>
<dbReference type="EMBL" id="QRID01000006">
    <property type="protein sequence ID" value="RHG29007.1"/>
    <property type="molecule type" value="Genomic_DNA"/>
</dbReference>
<dbReference type="Proteomes" id="UP000284051">
    <property type="component" value="Unassembled WGS sequence"/>
</dbReference>
<reference evidence="2 4" key="1">
    <citation type="submission" date="2015-09" db="EMBL/GenBank/DDBJ databases">
        <authorList>
            <consortium name="Pathogen Informatics"/>
        </authorList>
    </citation>
    <scope>NUCLEOTIDE SEQUENCE [LARGE SCALE GENOMIC DNA]</scope>
    <source>
        <strain evidence="2 4">2789STDY5834960</strain>
    </source>
</reference>
<evidence type="ECO:0000313" key="4">
    <source>
        <dbReference type="Proteomes" id="UP000095350"/>
    </source>
</evidence>
<evidence type="ECO:0000313" key="5">
    <source>
        <dbReference type="Proteomes" id="UP000284051"/>
    </source>
</evidence>
<organism evidence="2 4">
    <name type="scientific">Roseburia intestinalis</name>
    <dbReference type="NCBI Taxonomy" id="166486"/>
    <lineage>
        <taxon>Bacteria</taxon>
        <taxon>Bacillati</taxon>
        <taxon>Bacillota</taxon>
        <taxon>Clostridia</taxon>
        <taxon>Lachnospirales</taxon>
        <taxon>Lachnospiraceae</taxon>
        <taxon>Roseburia</taxon>
    </lineage>
</organism>
<dbReference type="OrthoDB" id="2066427at2"/>
<feature type="compositionally biased region" description="Basic and acidic residues" evidence="1">
    <location>
        <begin position="52"/>
        <end position="67"/>
    </location>
</feature>
<dbReference type="PaxDb" id="166486-ERS852572_02792"/>
<evidence type="ECO:0000256" key="1">
    <source>
        <dbReference type="SAM" id="MobiDB-lite"/>
    </source>
</evidence>
<evidence type="ECO:0000313" key="3">
    <source>
        <dbReference type="EMBL" id="RHG29007.1"/>
    </source>
</evidence>
<sequence>MGTADIVTKEYMRGNAVFADAFNYLIYNGKKVIDPANLKEIDPTEIALPFDDEAKAGKEKDGEDKNRKAQGTEWSSVKNESVRKKTAGRAGKKTDAVQRYRDLLKFAVIKQDERTSYVLLGIENQTDVHYAMPVRNAIYDALQYGRQVADIAAGHRRNKNDFSGKNNGEYLSGFLKEDHIRPVITLVIHFGAEEWDGPLSLHEMMSTRDMELLSFVENYRIHLIDPAKLTEEQLDHFSTSLKEVMGYIKYSKNKEQLLKFLHTDTHRSIEMNAVRVIKTITNTPIEVSEEEEEIEMCKAIEDLIAESEARGRAEGEVRGRAEGETRGEAKGMIEICLDMSFSKEDILKKLQEKLNISLQQAGEYFEMYGKHIV</sequence>
<dbReference type="RefSeq" id="WP_055195215.1">
    <property type="nucleotide sequence ID" value="NZ_CABIYH010000022.1"/>
</dbReference>
<gene>
    <name evidence="3" type="ORF">DW264_07840</name>
    <name evidence="2" type="ORF">ERS852572_02792</name>
</gene>
<proteinExistence type="predicted"/>
<evidence type="ECO:0000313" key="2">
    <source>
        <dbReference type="EMBL" id="CUN24286.1"/>
    </source>
</evidence>